<keyword evidence="4" id="KW-0804">Transcription</keyword>
<dbReference type="Pfam" id="PF08281">
    <property type="entry name" value="Sigma70_r4_2"/>
    <property type="match status" value="1"/>
</dbReference>
<keyword evidence="2" id="KW-0805">Transcription regulation</keyword>
<dbReference type="SUPFAM" id="SSF88659">
    <property type="entry name" value="Sigma3 and sigma4 domains of RNA polymerase sigma factors"/>
    <property type="match status" value="1"/>
</dbReference>
<dbReference type="Proteomes" id="UP000738431">
    <property type="component" value="Chromosome"/>
</dbReference>
<evidence type="ECO:0000256" key="2">
    <source>
        <dbReference type="ARBA" id="ARBA00023015"/>
    </source>
</evidence>
<keyword evidence="3" id="KW-0731">Sigma factor</keyword>
<feature type="domain" description="RNA polymerase sigma factor 70 region 4 type 2" evidence="6">
    <location>
        <begin position="133"/>
        <end position="185"/>
    </location>
</feature>
<evidence type="ECO:0000259" key="6">
    <source>
        <dbReference type="Pfam" id="PF08281"/>
    </source>
</evidence>
<dbReference type="InterPro" id="IPR013249">
    <property type="entry name" value="RNA_pol_sigma70_r4_t2"/>
</dbReference>
<evidence type="ECO:0000313" key="7">
    <source>
        <dbReference type="EMBL" id="WRQ87031.1"/>
    </source>
</evidence>
<evidence type="ECO:0000256" key="1">
    <source>
        <dbReference type="ARBA" id="ARBA00010641"/>
    </source>
</evidence>
<dbReference type="InterPro" id="IPR039425">
    <property type="entry name" value="RNA_pol_sigma-70-like"/>
</dbReference>
<dbReference type="InterPro" id="IPR014284">
    <property type="entry name" value="RNA_pol_sigma-70_dom"/>
</dbReference>
<feature type="domain" description="RNA polymerase sigma-70 region 2" evidence="5">
    <location>
        <begin position="29"/>
        <end position="94"/>
    </location>
</feature>
<proteinExistence type="inferred from homology"/>
<dbReference type="Pfam" id="PF04542">
    <property type="entry name" value="Sigma70_r2"/>
    <property type="match status" value="1"/>
</dbReference>
<evidence type="ECO:0000313" key="8">
    <source>
        <dbReference type="Proteomes" id="UP000738431"/>
    </source>
</evidence>
<evidence type="ECO:0000259" key="5">
    <source>
        <dbReference type="Pfam" id="PF04542"/>
    </source>
</evidence>
<dbReference type="NCBIfam" id="TIGR02937">
    <property type="entry name" value="sigma70-ECF"/>
    <property type="match status" value="1"/>
</dbReference>
<dbReference type="Gene3D" id="1.10.10.10">
    <property type="entry name" value="Winged helix-like DNA-binding domain superfamily/Winged helix DNA-binding domain"/>
    <property type="match status" value="1"/>
</dbReference>
<dbReference type="InterPro" id="IPR013324">
    <property type="entry name" value="RNA_pol_sigma_r3/r4-like"/>
</dbReference>
<dbReference type="InterPro" id="IPR007627">
    <property type="entry name" value="RNA_pol_sigma70_r2"/>
</dbReference>
<name>A0ABZ1C6F1_9BACT</name>
<organism evidence="7 8">
    <name type="scientific">Actomonas aquatica</name>
    <dbReference type="NCBI Taxonomy" id="2866162"/>
    <lineage>
        <taxon>Bacteria</taxon>
        <taxon>Pseudomonadati</taxon>
        <taxon>Verrucomicrobiota</taxon>
        <taxon>Opitutia</taxon>
        <taxon>Opitutales</taxon>
        <taxon>Opitutaceae</taxon>
        <taxon>Actomonas</taxon>
    </lineage>
</organism>
<dbReference type="InterPro" id="IPR036388">
    <property type="entry name" value="WH-like_DNA-bd_sf"/>
</dbReference>
<evidence type="ECO:0000256" key="3">
    <source>
        <dbReference type="ARBA" id="ARBA00023082"/>
    </source>
</evidence>
<dbReference type="InterPro" id="IPR013325">
    <property type="entry name" value="RNA_pol_sigma_r2"/>
</dbReference>
<dbReference type="PANTHER" id="PTHR43133:SF51">
    <property type="entry name" value="RNA POLYMERASE SIGMA FACTOR"/>
    <property type="match status" value="1"/>
</dbReference>
<keyword evidence="8" id="KW-1185">Reference proteome</keyword>
<reference evidence="7 8" key="1">
    <citation type="submission" date="2021-08" db="EMBL/GenBank/DDBJ databases">
        <authorList>
            <person name="Zhang D."/>
            <person name="Zhang A."/>
            <person name="Wang L."/>
        </authorList>
    </citation>
    <scope>NUCLEOTIDE SEQUENCE [LARGE SCALE GENOMIC DNA]</scope>
    <source>
        <strain evidence="7 8">WL0086</strain>
    </source>
</reference>
<dbReference type="RefSeq" id="WP_221029554.1">
    <property type="nucleotide sequence ID" value="NZ_CP139781.1"/>
</dbReference>
<dbReference type="SUPFAM" id="SSF88946">
    <property type="entry name" value="Sigma2 domain of RNA polymerase sigma factors"/>
    <property type="match status" value="1"/>
</dbReference>
<gene>
    <name evidence="7" type="ORF">K1X11_019630</name>
</gene>
<comment type="similarity">
    <text evidence="1">Belongs to the sigma-70 factor family. ECF subfamily.</text>
</comment>
<dbReference type="EMBL" id="CP139781">
    <property type="protein sequence ID" value="WRQ87031.1"/>
    <property type="molecule type" value="Genomic_DNA"/>
</dbReference>
<accession>A0ABZ1C6F1</accession>
<evidence type="ECO:0000256" key="4">
    <source>
        <dbReference type="ARBA" id="ARBA00023163"/>
    </source>
</evidence>
<dbReference type="Gene3D" id="1.10.1740.10">
    <property type="match status" value="1"/>
</dbReference>
<reference evidence="7 8" key="2">
    <citation type="submission" date="2023-12" db="EMBL/GenBank/DDBJ databases">
        <title>Description of an unclassified Opitutus bacterium of Verrucomicrobiota.</title>
        <authorList>
            <person name="Zhang D.-F."/>
        </authorList>
    </citation>
    <scope>NUCLEOTIDE SEQUENCE [LARGE SCALE GENOMIC DNA]</scope>
    <source>
        <strain evidence="7 8">WL0086</strain>
    </source>
</reference>
<dbReference type="CDD" id="cd06171">
    <property type="entry name" value="Sigma70_r4"/>
    <property type="match status" value="1"/>
</dbReference>
<protein>
    <submittedName>
        <fullName evidence="7">RNA polymerase sigma factor</fullName>
    </submittedName>
</protein>
<dbReference type="PANTHER" id="PTHR43133">
    <property type="entry name" value="RNA POLYMERASE ECF-TYPE SIGMA FACTO"/>
    <property type="match status" value="1"/>
</dbReference>
<sequence length="195" mass="22477">MPEAEHDPDLADLSDLRRGDPAALRRVMDRWATRLHAFAWRYLQHNTDAHEIAMETFVRLHRAAPRLRDDTRLGAWLFTATANLCRNRLRWRRRHPGDSWEEMTELGEPAGTQPISTQPHDPAVAAERDDRADALVSAIDQLPHRLKSVVLLHHFDGLSYIEIGEIVGCSPRGVETRLYRARQKLRERLTARLSD</sequence>